<gene>
    <name evidence="7" type="ORF">MFMK1_001677</name>
</gene>
<dbReference type="Proteomes" id="UP001329915">
    <property type="component" value="Chromosome"/>
</dbReference>
<dbReference type="Pfam" id="PF04265">
    <property type="entry name" value="TPK_B1_binding"/>
    <property type="match status" value="1"/>
</dbReference>
<keyword evidence="2" id="KW-0547">Nucleotide-binding</keyword>
<dbReference type="GO" id="GO:0016301">
    <property type="term" value="F:kinase activity"/>
    <property type="evidence" value="ECO:0007669"/>
    <property type="project" value="UniProtKB-KW"/>
</dbReference>
<dbReference type="InterPro" id="IPR053149">
    <property type="entry name" value="TPK"/>
</dbReference>
<evidence type="ECO:0000256" key="4">
    <source>
        <dbReference type="ARBA" id="ARBA00022840"/>
    </source>
</evidence>
<dbReference type="GO" id="GO:0030975">
    <property type="term" value="F:thiamine binding"/>
    <property type="evidence" value="ECO:0007669"/>
    <property type="project" value="InterPro"/>
</dbReference>
<evidence type="ECO:0000256" key="1">
    <source>
        <dbReference type="ARBA" id="ARBA00022679"/>
    </source>
</evidence>
<keyword evidence="8" id="KW-1185">Reference proteome</keyword>
<reference evidence="7 8" key="1">
    <citation type="submission" date="2023-04" db="EMBL/GenBank/DDBJ databases">
        <authorList>
            <person name="Hsu D."/>
        </authorList>
    </citation>
    <scope>NUCLEOTIDE SEQUENCE [LARGE SCALE GENOMIC DNA]</scope>
    <source>
        <strain evidence="7 8">MK1</strain>
    </source>
</reference>
<accession>A0AAU0UNQ6</accession>
<dbReference type="EC" id="2.7.6.2" evidence="5"/>
<protein>
    <recommendedName>
        <fullName evidence="5">Thiamine diphosphokinase</fullName>
        <ecNumber evidence="5">2.7.6.2</ecNumber>
    </recommendedName>
</protein>
<dbReference type="SUPFAM" id="SSF63862">
    <property type="entry name" value="Thiamin pyrophosphokinase, substrate-binding domain"/>
    <property type="match status" value="1"/>
</dbReference>
<organism evidence="7 8">
    <name type="scientific">Metallumcola ferriviriculae</name>
    <dbReference type="NCBI Taxonomy" id="3039180"/>
    <lineage>
        <taxon>Bacteria</taxon>
        <taxon>Bacillati</taxon>
        <taxon>Bacillota</taxon>
        <taxon>Clostridia</taxon>
        <taxon>Neomoorellales</taxon>
        <taxon>Desulfitibacteraceae</taxon>
        <taxon>Metallumcola</taxon>
    </lineage>
</organism>
<dbReference type="GO" id="GO:0005524">
    <property type="term" value="F:ATP binding"/>
    <property type="evidence" value="ECO:0007669"/>
    <property type="project" value="UniProtKB-KW"/>
</dbReference>
<evidence type="ECO:0000256" key="3">
    <source>
        <dbReference type="ARBA" id="ARBA00022777"/>
    </source>
</evidence>
<sequence length="216" mass="23260">MNKIAAIITNGNLDLLEQNKKQIMETDFIVCVDGAASILTRWNIQPHVLLGDLDSINLAARRSMEQMGVPIQQHPVEKDQTDTELALHYCTKKGFSKVLLFGALGSRLDHSLANVLLCLAAQKLGLQLTIFTDTGWARLVGTHLSIQGEPGDLLSLLPLSECVSGVTLDGMKYPLDNASIHLGTTRGISNELSGNCASVSVTSGDLLAIFTRQAHA</sequence>
<dbReference type="RefSeq" id="WP_366924684.1">
    <property type="nucleotide sequence ID" value="NZ_CP121694.1"/>
</dbReference>
<dbReference type="SMART" id="SM00983">
    <property type="entry name" value="TPK_B1_binding"/>
    <property type="match status" value="1"/>
</dbReference>
<dbReference type="PANTHER" id="PTHR41299:SF1">
    <property type="entry name" value="THIAMINE PYROPHOSPHOKINASE"/>
    <property type="match status" value="1"/>
</dbReference>
<dbReference type="GO" id="GO:0009229">
    <property type="term" value="P:thiamine diphosphate biosynthetic process"/>
    <property type="evidence" value="ECO:0007669"/>
    <property type="project" value="InterPro"/>
</dbReference>
<evidence type="ECO:0000313" key="7">
    <source>
        <dbReference type="EMBL" id="WRO21856.1"/>
    </source>
</evidence>
<dbReference type="NCBIfam" id="TIGR01378">
    <property type="entry name" value="thi_PPkinase"/>
    <property type="match status" value="1"/>
</dbReference>
<evidence type="ECO:0000256" key="5">
    <source>
        <dbReference type="NCBIfam" id="TIGR01378"/>
    </source>
</evidence>
<dbReference type="Gene3D" id="3.40.50.10240">
    <property type="entry name" value="Thiamin pyrophosphokinase, catalytic domain"/>
    <property type="match status" value="1"/>
</dbReference>
<dbReference type="InterPro" id="IPR036759">
    <property type="entry name" value="TPK_catalytic_sf"/>
</dbReference>
<dbReference type="CDD" id="cd07995">
    <property type="entry name" value="TPK"/>
    <property type="match status" value="1"/>
</dbReference>
<proteinExistence type="predicted"/>
<dbReference type="InterPro" id="IPR007371">
    <property type="entry name" value="TPK_catalytic"/>
</dbReference>
<dbReference type="GO" id="GO:0004788">
    <property type="term" value="F:thiamine diphosphokinase activity"/>
    <property type="evidence" value="ECO:0007669"/>
    <property type="project" value="UniProtKB-UniRule"/>
</dbReference>
<dbReference type="AlphaFoldDB" id="A0AAU0UNQ6"/>
<dbReference type="SUPFAM" id="SSF63999">
    <property type="entry name" value="Thiamin pyrophosphokinase, catalytic domain"/>
    <property type="match status" value="1"/>
</dbReference>
<feature type="domain" description="Thiamin pyrophosphokinase thiamin-binding" evidence="6">
    <location>
        <begin position="141"/>
        <end position="207"/>
    </location>
</feature>
<evidence type="ECO:0000256" key="2">
    <source>
        <dbReference type="ARBA" id="ARBA00022741"/>
    </source>
</evidence>
<dbReference type="KEGG" id="dbc:MFMK1_001677"/>
<evidence type="ECO:0000259" key="6">
    <source>
        <dbReference type="SMART" id="SM00983"/>
    </source>
</evidence>
<dbReference type="GO" id="GO:0006772">
    <property type="term" value="P:thiamine metabolic process"/>
    <property type="evidence" value="ECO:0007669"/>
    <property type="project" value="UniProtKB-UniRule"/>
</dbReference>
<keyword evidence="3" id="KW-0418">Kinase</keyword>
<dbReference type="Pfam" id="PF04263">
    <property type="entry name" value="TPK_catalytic"/>
    <property type="match status" value="1"/>
</dbReference>
<keyword evidence="4" id="KW-0067">ATP-binding</keyword>
<dbReference type="InterPro" id="IPR006282">
    <property type="entry name" value="Thi_PPkinase"/>
</dbReference>
<evidence type="ECO:0000313" key="8">
    <source>
        <dbReference type="Proteomes" id="UP001329915"/>
    </source>
</evidence>
<dbReference type="InterPro" id="IPR036371">
    <property type="entry name" value="TPK_B1-bd_sf"/>
</dbReference>
<dbReference type="EMBL" id="CP121694">
    <property type="protein sequence ID" value="WRO21856.1"/>
    <property type="molecule type" value="Genomic_DNA"/>
</dbReference>
<name>A0AAU0UNQ6_9FIRM</name>
<dbReference type="InterPro" id="IPR007373">
    <property type="entry name" value="Thiamin_PyroPKinase_B1-bd"/>
</dbReference>
<keyword evidence="1 7" id="KW-0808">Transferase</keyword>
<dbReference type="PANTHER" id="PTHR41299">
    <property type="entry name" value="THIAMINE PYROPHOSPHOKINASE"/>
    <property type="match status" value="1"/>
</dbReference>